<dbReference type="PANTHER" id="PTHR42713:SF3">
    <property type="entry name" value="TRANSCRIPTIONAL REGULATORY PROTEIN HPTR"/>
    <property type="match status" value="1"/>
</dbReference>
<evidence type="ECO:0000256" key="6">
    <source>
        <dbReference type="ARBA" id="ARBA00023015"/>
    </source>
</evidence>
<evidence type="ECO:0000256" key="9">
    <source>
        <dbReference type="ARBA" id="ARBA00024867"/>
    </source>
</evidence>
<dbReference type="EMBL" id="CP002109">
    <property type="protein sequence ID" value="ADL05095.1"/>
    <property type="molecule type" value="Genomic_DNA"/>
</dbReference>
<evidence type="ECO:0000256" key="3">
    <source>
        <dbReference type="ARBA" id="ARBA00022490"/>
    </source>
</evidence>
<dbReference type="InterPro" id="IPR018062">
    <property type="entry name" value="HTH_AraC-typ_CS"/>
</dbReference>
<dbReference type="HOGENOM" id="CLU_000445_5_1_9"/>
<dbReference type="KEGG" id="csh:Closa_2526"/>
<dbReference type="RefSeq" id="WP_013273181.1">
    <property type="nucleotide sequence ID" value="NC_014376.1"/>
</dbReference>
<evidence type="ECO:0000256" key="7">
    <source>
        <dbReference type="ARBA" id="ARBA00023125"/>
    </source>
</evidence>
<dbReference type="GO" id="GO:0005737">
    <property type="term" value="C:cytoplasm"/>
    <property type="evidence" value="ECO:0007669"/>
    <property type="project" value="UniProtKB-SubCell"/>
</dbReference>
<dbReference type="Pfam" id="PF12833">
    <property type="entry name" value="HTH_18"/>
    <property type="match status" value="1"/>
</dbReference>
<dbReference type="InterPro" id="IPR011006">
    <property type="entry name" value="CheY-like_superfamily"/>
</dbReference>
<comment type="subcellular location">
    <subcellularLocation>
        <location evidence="1">Cytoplasm</location>
    </subcellularLocation>
</comment>
<dbReference type="STRING" id="610130.Closa_2526"/>
<dbReference type="InterPro" id="IPR051552">
    <property type="entry name" value="HptR"/>
</dbReference>
<dbReference type="InterPro" id="IPR009057">
    <property type="entry name" value="Homeodomain-like_sf"/>
</dbReference>
<keyword evidence="4 10" id="KW-0597">Phosphoprotein</keyword>
<dbReference type="InterPro" id="IPR001789">
    <property type="entry name" value="Sig_transdc_resp-reg_receiver"/>
</dbReference>
<dbReference type="Proteomes" id="UP000001662">
    <property type="component" value="Chromosome"/>
</dbReference>
<dbReference type="InterPro" id="IPR018060">
    <property type="entry name" value="HTH_AraC"/>
</dbReference>
<dbReference type="Gene3D" id="1.10.10.60">
    <property type="entry name" value="Homeodomain-like"/>
    <property type="match status" value="2"/>
</dbReference>
<keyword evidence="3" id="KW-0963">Cytoplasm</keyword>
<dbReference type="GO" id="GO:0003700">
    <property type="term" value="F:DNA-binding transcription factor activity"/>
    <property type="evidence" value="ECO:0007669"/>
    <property type="project" value="InterPro"/>
</dbReference>
<dbReference type="eggNOG" id="COG2207">
    <property type="taxonomic scope" value="Bacteria"/>
</dbReference>
<dbReference type="PRINTS" id="PR00032">
    <property type="entry name" value="HTHARAC"/>
</dbReference>
<evidence type="ECO:0000256" key="8">
    <source>
        <dbReference type="ARBA" id="ARBA00023163"/>
    </source>
</evidence>
<dbReference type="PANTHER" id="PTHR42713">
    <property type="entry name" value="HISTIDINE KINASE-RELATED"/>
    <property type="match status" value="1"/>
</dbReference>
<comment type="function">
    <text evidence="9">May play the central regulatory role in sporulation. It may be an element of the effector pathway responsible for the activation of sporulation genes in response to nutritional stress. Spo0A may act in concert with spo0H (a sigma factor) to control the expression of some genes that are critical to the sporulation process.</text>
</comment>
<dbReference type="Gene3D" id="3.40.50.2300">
    <property type="match status" value="1"/>
</dbReference>
<keyword evidence="6" id="KW-0805">Transcription regulation</keyword>
<dbReference type="GO" id="GO:0000160">
    <property type="term" value="P:phosphorelay signal transduction system"/>
    <property type="evidence" value="ECO:0007669"/>
    <property type="project" value="UniProtKB-KW"/>
</dbReference>
<reference evidence="13" key="1">
    <citation type="submission" date="2010-07" db="EMBL/GenBank/DDBJ databases">
        <title>Complete sequence of Clostridium saccharolyticum WM1.</title>
        <authorList>
            <consortium name="US DOE Joint Genome Institute"/>
            <person name="Lucas S."/>
            <person name="Copeland A."/>
            <person name="Lapidus A."/>
            <person name="Cheng J.-F."/>
            <person name="Bruce D."/>
            <person name="Goodwin L."/>
            <person name="Pitluck S."/>
            <person name="Chertkov O."/>
            <person name="Detter J.C."/>
            <person name="Han C."/>
            <person name="Tapia R."/>
            <person name="Land M."/>
            <person name="Hauser L."/>
            <person name="Chang Y.-J."/>
            <person name="Jeffries C."/>
            <person name="Kyrpides N."/>
            <person name="Ivanova N."/>
            <person name="Mikhailova N."/>
            <person name="Mouttaki H."/>
            <person name="Lin L."/>
            <person name="Zhou J."/>
            <person name="Hemme C.L."/>
            <person name="Woyke T."/>
        </authorList>
    </citation>
    <scope>NUCLEOTIDE SEQUENCE [LARGE SCALE GENOMIC DNA]</scope>
    <source>
        <strain evidence="13">WM1</strain>
    </source>
</reference>
<dbReference type="CDD" id="cd17536">
    <property type="entry name" value="REC_YesN-like"/>
    <property type="match status" value="1"/>
</dbReference>
<evidence type="ECO:0000256" key="1">
    <source>
        <dbReference type="ARBA" id="ARBA00004496"/>
    </source>
</evidence>
<dbReference type="PROSITE" id="PS50110">
    <property type="entry name" value="RESPONSE_REGULATORY"/>
    <property type="match status" value="1"/>
</dbReference>
<keyword evidence="14" id="KW-1185">Reference proteome</keyword>
<dbReference type="AlphaFoldDB" id="D9R4Y8"/>
<feature type="domain" description="Response regulatory" evidence="12">
    <location>
        <begin position="3"/>
        <end position="120"/>
    </location>
</feature>
<dbReference type="PROSITE" id="PS00041">
    <property type="entry name" value="HTH_ARAC_FAMILY_1"/>
    <property type="match status" value="1"/>
</dbReference>
<evidence type="ECO:0000256" key="2">
    <source>
        <dbReference type="ARBA" id="ARBA00018672"/>
    </source>
</evidence>
<dbReference type="Pfam" id="PF00072">
    <property type="entry name" value="Response_reg"/>
    <property type="match status" value="1"/>
</dbReference>
<evidence type="ECO:0000313" key="14">
    <source>
        <dbReference type="Proteomes" id="UP000001662"/>
    </source>
</evidence>
<dbReference type="SUPFAM" id="SSF52172">
    <property type="entry name" value="CheY-like"/>
    <property type="match status" value="1"/>
</dbReference>
<protein>
    <recommendedName>
        <fullName evidence="2">Stage 0 sporulation protein A homolog</fullName>
    </recommendedName>
</protein>
<feature type="modified residue" description="4-aspartylphosphate" evidence="10">
    <location>
        <position position="55"/>
    </location>
</feature>
<feature type="domain" description="HTH araC/xylS-type" evidence="11">
    <location>
        <begin position="153"/>
        <end position="251"/>
    </location>
</feature>
<keyword evidence="5" id="KW-0902">Two-component regulatory system</keyword>
<sequence>MYKVIVVEDETMVRRGIILTINWAVLDCVIAGEAANGEEGVCLAKRLSPDIIVTDVKMPRMDGVEMITRLREEGCKARFIILTAYGDFKYAQSALRLGVSDYLLKPLKDGDLEQAILHIRSQMEQGTEKAAEETAAPVLRFHAVKKSKNKYVDEATRFIRKHYQEDITISTVAEYLEISEGYLSRVLKKETDYTFTSYLTFYRMQVAMSLLKDCRVKVYEVADQVGYSDTAYFSVQFKKLLGVSPSEYQERCGR</sequence>
<evidence type="ECO:0000259" key="11">
    <source>
        <dbReference type="PROSITE" id="PS01124"/>
    </source>
</evidence>
<evidence type="ECO:0000259" key="12">
    <source>
        <dbReference type="PROSITE" id="PS50110"/>
    </source>
</evidence>
<evidence type="ECO:0000256" key="5">
    <source>
        <dbReference type="ARBA" id="ARBA00023012"/>
    </source>
</evidence>
<accession>D9R4Y8</accession>
<keyword evidence="7" id="KW-0238">DNA-binding</keyword>
<evidence type="ECO:0000313" key="13">
    <source>
        <dbReference type="EMBL" id="ADL05095.1"/>
    </source>
</evidence>
<evidence type="ECO:0000256" key="10">
    <source>
        <dbReference type="PROSITE-ProRule" id="PRU00169"/>
    </source>
</evidence>
<gene>
    <name evidence="13" type="ordered locus">Closa_2526</name>
</gene>
<keyword evidence="8" id="KW-0804">Transcription</keyword>
<dbReference type="GO" id="GO:0043565">
    <property type="term" value="F:sequence-specific DNA binding"/>
    <property type="evidence" value="ECO:0007669"/>
    <property type="project" value="InterPro"/>
</dbReference>
<dbReference type="SMART" id="SM00448">
    <property type="entry name" value="REC"/>
    <property type="match status" value="1"/>
</dbReference>
<name>D9R4Y8_LACSW</name>
<dbReference type="eggNOG" id="COG4753">
    <property type="taxonomic scope" value="Bacteria"/>
</dbReference>
<dbReference type="SUPFAM" id="SSF46689">
    <property type="entry name" value="Homeodomain-like"/>
    <property type="match status" value="2"/>
</dbReference>
<dbReference type="PROSITE" id="PS01124">
    <property type="entry name" value="HTH_ARAC_FAMILY_2"/>
    <property type="match status" value="1"/>
</dbReference>
<organism evidence="13 14">
    <name type="scientific">Lacrimispora saccharolytica (strain ATCC 35040 / DSM 2544 / NRCC 2533 / WM1)</name>
    <name type="common">Clostridium saccharolyticum</name>
    <dbReference type="NCBI Taxonomy" id="610130"/>
    <lineage>
        <taxon>Bacteria</taxon>
        <taxon>Bacillati</taxon>
        <taxon>Bacillota</taxon>
        <taxon>Clostridia</taxon>
        <taxon>Lachnospirales</taxon>
        <taxon>Lachnospiraceae</taxon>
        <taxon>Lacrimispora</taxon>
    </lineage>
</organism>
<dbReference type="SMART" id="SM00342">
    <property type="entry name" value="HTH_ARAC"/>
    <property type="match status" value="1"/>
</dbReference>
<dbReference type="InterPro" id="IPR020449">
    <property type="entry name" value="Tscrpt_reg_AraC-type_HTH"/>
</dbReference>
<dbReference type="PaxDb" id="610130-Closa_2526"/>
<evidence type="ECO:0000256" key="4">
    <source>
        <dbReference type="ARBA" id="ARBA00022553"/>
    </source>
</evidence>
<dbReference type="OrthoDB" id="1769137at2"/>
<proteinExistence type="predicted"/>